<feature type="compositionally biased region" description="Low complexity" evidence="1">
    <location>
        <begin position="73"/>
        <end position="85"/>
    </location>
</feature>
<dbReference type="AlphaFoldDB" id="A0A0D1DW97"/>
<evidence type="ECO:0000313" key="2">
    <source>
        <dbReference type="EMBL" id="KIS68504.1"/>
    </source>
</evidence>
<dbReference type="EMBL" id="CM003148">
    <property type="protein sequence ID" value="KIS68504.1"/>
    <property type="molecule type" value="Genomic_DNA"/>
</dbReference>
<protein>
    <submittedName>
        <fullName evidence="2">Uncharacterized protein</fullName>
    </submittedName>
</protein>
<feature type="compositionally biased region" description="Polar residues" evidence="1">
    <location>
        <begin position="292"/>
        <end position="302"/>
    </location>
</feature>
<proteinExistence type="predicted"/>
<dbReference type="VEuPathDB" id="FungiDB:UMAG_03590"/>
<feature type="region of interest" description="Disordered" evidence="1">
    <location>
        <begin position="66"/>
        <end position="85"/>
    </location>
</feature>
<feature type="compositionally biased region" description="Basic residues" evidence="1">
    <location>
        <begin position="488"/>
        <end position="497"/>
    </location>
</feature>
<feature type="region of interest" description="Disordered" evidence="1">
    <location>
        <begin position="292"/>
        <end position="311"/>
    </location>
</feature>
<dbReference type="eggNOG" id="ENOG502R33T">
    <property type="taxonomic scope" value="Eukaryota"/>
</dbReference>
<feature type="compositionally biased region" description="Acidic residues" evidence="1">
    <location>
        <begin position="711"/>
        <end position="734"/>
    </location>
</feature>
<sequence length="760" mass="81805">MASDVFFNRVPYTQRRLPTHELVTSASGSNSVTSAAPGVHVQRGSVGTSLLGGALTFPPLYLDPVEPHTVHDPASSSQHASQPAQQTGNFVLGSTFYHHPQLNALVSNHLIDASANAPDGVSGTGHAFLSSIFANRHGGPHDDDSDADEVGGTNGAEAAVVVPRPKITSEFVSLNEDLVPASLDMHGDMLPADQHPSYPFGNLFGPLGGMIAADSAIVGGTQSVGVATNLGAGLGDAATLGMDFGGGLDGFIHLGQSSHGRRSAVTNGWNSFINKASRTKLVGSASANAEWNADAHQSTTSAAKDDPNRTSQVEIIRSARKLDLSPSLLFRTSTSTVLAPPTWPFRRYGPGGTSYAALLRPSSNIYGTSPASQAVAATLGGLPASSKILKEVWSDLALEQLVPTKIGETSATRHLNREEAEADQAEAADARSGEKRGKKRARTDPEADEVFSKRIARIEADPLDLLGPISREIRGQAARPWGTATLRGTHRSRRRRPSYSDESADSSAEAEYDSVETGFAQRDHVRYSFALPPAQFSWTESTEQEDPDHNEQVSSTVHVEPDGIGWSTAKRIFVNEERDRVLPEVASRGSGLDEYRVRGWRSNQGVLPRPGWTWTDGPMHEVEQAANVSLVTEMSASTSHQSNSASREHQTLDDQHSVSASEAGAELDEERIWEGHVEGEDAELQRALLMHYQQEMAHADAEAECASQQTPDEDAQQEEQQEDVEGDFENEQEAPVEHDVDVQDEQDELADEDVESFEED</sequence>
<feature type="region of interest" description="Disordered" evidence="1">
    <location>
        <begin position="409"/>
        <end position="448"/>
    </location>
</feature>
<dbReference type="Proteomes" id="UP000000561">
    <property type="component" value="Chromosome 9"/>
</dbReference>
<reference evidence="2 3" key="1">
    <citation type="journal article" date="2006" name="Nature">
        <title>Insights from the genome of the biotrophic fungal plant pathogen Ustilago maydis.</title>
        <authorList>
            <person name="Kamper J."/>
            <person name="Kahmann R."/>
            <person name="Bolker M."/>
            <person name="Ma L.J."/>
            <person name="Brefort T."/>
            <person name="Saville B.J."/>
            <person name="Banuett F."/>
            <person name="Kronstad J.W."/>
            <person name="Gold S.E."/>
            <person name="Muller O."/>
            <person name="Perlin M.H."/>
            <person name="Wosten H.A."/>
            <person name="de Vries R."/>
            <person name="Ruiz-Herrera J."/>
            <person name="Reynaga-Pena C.G."/>
            <person name="Snetselaar K."/>
            <person name="McCann M."/>
            <person name="Perez-Martin J."/>
            <person name="Feldbrugge M."/>
            <person name="Basse C.W."/>
            <person name="Steinberg G."/>
            <person name="Ibeas J.I."/>
            <person name="Holloman W."/>
            <person name="Guzman P."/>
            <person name="Farman M."/>
            <person name="Stajich J.E."/>
            <person name="Sentandreu R."/>
            <person name="Gonzalez-Prieto J.M."/>
            <person name="Kennell J.C."/>
            <person name="Molina L."/>
            <person name="Schirawski J."/>
            <person name="Mendoza-Mendoza A."/>
            <person name="Greilinger D."/>
            <person name="Munch K."/>
            <person name="Rossel N."/>
            <person name="Scherer M."/>
            <person name="Vranes M."/>
            <person name="Ladendorf O."/>
            <person name="Vincon V."/>
            <person name="Fuchs U."/>
            <person name="Sandrock B."/>
            <person name="Meng S."/>
            <person name="Ho E.C."/>
            <person name="Cahill M.J."/>
            <person name="Boyce K.J."/>
            <person name="Klose J."/>
            <person name="Klosterman S.J."/>
            <person name="Deelstra H.J."/>
            <person name="Ortiz-Castellanos L."/>
            <person name="Li W."/>
            <person name="Sanchez-Alonso P."/>
            <person name="Schreier P.H."/>
            <person name="Hauser-Hahn I."/>
            <person name="Vaupel M."/>
            <person name="Koopmann E."/>
            <person name="Friedrich G."/>
            <person name="Voss H."/>
            <person name="Schluter T."/>
            <person name="Margolis J."/>
            <person name="Platt D."/>
            <person name="Swimmer C."/>
            <person name="Gnirke A."/>
            <person name="Chen F."/>
            <person name="Vysotskaia V."/>
            <person name="Mannhaupt G."/>
            <person name="Guldener U."/>
            <person name="Munsterkotter M."/>
            <person name="Haase D."/>
            <person name="Oesterheld M."/>
            <person name="Mewes H.W."/>
            <person name="Mauceli E.W."/>
            <person name="DeCaprio D."/>
            <person name="Wade C.M."/>
            <person name="Butler J."/>
            <person name="Young S."/>
            <person name="Jaffe D.B."/>
            <person name="Calvo S."/>
            <person name="Nusbaum C."/>
            <person name="Galagan J."/>
            <person name="Birren B.W."/>
        </authorList>
    </citation>
    <scope>NUCLEOTIDE SEQUENCE [LARGE SCALE GENOMIC DNA]</scope>
    <source>
        <strain evidence="3">DSM 14603 / FGSC 9021 / UM521</strain>
    </source>
</reference>
<feature type="compositionally biased region" description="Basic and acidic residues" evidence="1">
    <location>
        <begin position="646"/>
        <end position="656"/>
    </location>
</feature>
<dbReference type="OMA" id="YPFGNLF"/>
<feature type="compositionally biased region" description="Acidic residues" evidence="1">
    <location>
        <begin position="502"/>
        <end position="514"/>
    </location>
</feature>
<keyword evidence="3" id="KW-1185">Reference proteome</keyword>
<feature type="compositionally biased region" description="Low complexity" evidence="1">
    <location>
        <begin position="635"/>
        <end position="645"/>
    </location>
</feature>
<dbReference type="OrthoDB" id="2351920at2759"/>
<dbReference type="KEGG" id="uma:UMAG_03590"/>
<feature type="region of interest" description="Disordered" evidence="1">
    <location>
        <begin position="695"/>
        <end position="760"/>
    </location>
</feature>
<name>A0A0D1DW97_MYCMD</name>
<feature type="region of interest" description="Disordered" evidence="1">
    <location>
        <begin position="480"/>
        <end position="515"/>
    </location>
</feature>
<evidence type="ECO:0000313" key="3">
    <source>
        <dbReference type="Proteomes" id="UP000000561"/>
    </source>
</evidence>
<gene>
    <name evidence="2" type="ORF">UMAG_03590</name>
</gene>
<evidence type="ECO:0000256" key="1">
    <source>
        <dbReference type="SAM" id="MobiDB-lite"/>
    </source>
</evidence>
<accession>A0A0D1DW97</accession>
<feature type="compositionally biased region" description="Acidic residues" evidence="1">
    <location>
        <begin position="742"/>
        <end position="760"/>
    </location>
</feature>
<feature type="region of interest" description="Disordered" evidence="1">
    <location>
        <begin position="633"/>
        <end position="666"/>
    </location>
</feature>
<dbReference type="InParanoid" id="A0A0D1DW97"/>
<dbReference type="GeneID" id="23564005"/>
<organism evidence="2 3">
    <name type="scientific">Mycosarcoma maydis</name>
    <name type="common">Corn smut fungus</name>
    <name type="synonym">Ustilago maydis</name>
    <dbReference type="NCBI Taxonomy" id="5270"/>
    <lineage>
        <taxon>Eukaryota</taxon>
        <taxon>Fungi</taxon>
        <taxon>Dikarya</taxon>
        <taxon>Basidiomycota</taxon>
        <taxon>Ustilaginomycotina</taxon>
        <taxon>Ustilaginomycetes</taxon>
        <taxon>Ustilaginales</taxon>
        <taxon>Ustilaginaceae</taxon>
        <taxon>Mycosarcoma</taxon>
    </lineage>
</organism>
<dbReference type="RefSeq" id="XP_011390018.1">
    <property type="nucleotide sequence ID" value="XM_011391716.1"/>
</dbReference>